<gene>
    <name evidence="3" type="ORF">GCM10025867_08490</name>
</gene>
<dbReference type="CDD" id="cd19080">
    <property type="entry name" value="AKR_AKR9A_9B"/>
    <property type="match status" value="1"/>
</dbReference>
<reference evidence="4" key="1">
    <citation type="journal article" date="2019" name="Int. J. Syst. Evol. Microbiol.">
        <title>The Global Catalogue of Microorganisms (GCM) 10K type strain sequencing project: providing services to taxonomists for standard genome sequencing and annotation.</title>
        <authorList>
            <consortium name="The Broad Institute Genomics Platform"/>
            <consortium name="The Broad Institute Genome Sequencing Center for Infectious Disease"/>
            <person name="Wu L."/>
            <person name="Ma J."/>
        </authorList>
    </citation>
    <scope>NUCLEOTIDE SEQUENCE [LARGE SCALE GENOMIC DNA]</scope>
    <source>
        <strain evidence="4">NBRC 108728</strain>
    </source>
</reference>
<evidence type="ECO:0000313" key="4">
    <source>
        <dbReference type="Proteomes" id="UP001321486"/>
    </source>
</evidence>
<dbReference type="PANTHER" id="PTHR43364">
    <property type="entry name" value="NADH-SPECIFIC METHYLGLYOXAL REDUCTASE-RELATED"/>
    <property type="match status" value="1"/>
</dbReference>
<dbReference type="Proteomes" id="UP001321486">
    <property type="component" value="Chromosome"/>
</dbReference>
<dbReference type="Pfam" id="PF00248">
    <property type="entry name" value="Aldo_ket_red"/>
    <property type="match status" value="1"/>
</dbReference>
<dbReference type="InterPro" id="IPR036812">
    <property type="entry name" value="NAD(P)_OxRdtase_dom_sf"/>
</dbReference>
<feature type="domain" description="NADP-dependent oxidoreductase" evidence="2">
    <location>
        <begin position="19"/>
        <end position="318"/>
    </location>
</feature>
<organism evidence="3 4">
    <name type="scientific">Frondihabitans sucicola</name>
    <dbReference type="NCBI Taxonomy" id="1268041"/>
    <lineage>
        <taxon>Bacteria</taxon>
        <taxon>Bacillati</taxon>
        <taxon>Actinomycetota</taxon>
        <taxon>Actinomycetes</taxon>
        <taxon>Micrococcales</taxon>
        <taxon>Microbacteriaceae</taxon>
        <taxon>Frondihabitans</taxon>
    </lineage>
</organism>
<keyword evidence="4" id="KW-1185">Reference proteome</keyword>
<dbReference type="EMBL" id="AP027732">
    <property type="protein sequence ID" value="BDZ48608.1"/>
    <property type="molecule type" value="Genomic_DNA"/>
</dbReference>
<sequence>MTSMRYTSFGRRTGLRVSELALGTGNFGTAWASGADMTDSRAIFNRFAEAGGTFLDTAAMYQGGQSESMLGDMLTSTRDDFVISSKYGLGNPEKASRTNNGVSRKAMIASVDASLRRLGTDYLDIFWVHFPDAFTPTDEILRGLDDLVRAGKIHHGALSNFPAWRIALAAKEADLRSWAPVVAIQTEYSLAERGGENELLPMAEALGLGVNLWSPLAGGLLTGKYRHGAEGRKTDPSRWVADTSAQTTAVIDTVLQVAAETGASAAQVSMAWLRERGNRSVTAVVPIIGPRTMAQLEDYLGALDVALTDAQYQRLDDVSAPGGEISAEINEMTRGAMLDGEPDRFTLPTIPVA</sequence>
<dbReference type="InterPro" id="IPR023210">
    <property type="entry name" value="NADP_OxRdtase_dom"/>
</dbReference>
<keyword evidence="1" id="KW-0560">Oxidoreductase</keyword>
<dbReference type="SUPFAM" id="SSF51430">
    <property type="entry name" value="NAD(P)-linked oxidoreductase"/>
    <property type="match status" value="1"/>
</dbReference>
<dbReference type="RefSeq" id="WP_286345567.1">
    <property type="nucleotide sequence ID" value="NZ_AP027732.1"/>
</dbReference>
<accession>A0ABM8GJQ2</accession>
<evidence type="ECO:0000259" key="2">
    <source>
        <dbReference type="Pfam" id="PF00248"/>
    </source>
</evidence>
<dbReference type="InterPro" id="IPR050523">
    <property type="entry name" value="AKR_Detox_Biosynth"/>
</dbReference>
<name>A0ABM8GJQ2_9MICO</name>
<dbReference type="PANTHER" id="PTHR43364:SF4">
    <property type="entry name" value="NAD(P)-LINKED OXIDOREDUCTASE SUPERFAMILY PROTEIN"/>
    <property type="match status" value="1"/>
</dbReference>
<proteinExistence type="predicted"/>
<dbReference type="Gene3D" id="3.20.20.100">
    <property type="entry name" value="NADP-dependent oxidoreductase domain"/>
    <property type="match status" value="1"/>
</dbReference>
<evidence type="ECO:0000313" key="3">
    <source>
        <dbReference type="EMBL" id="BDZ48608.1"/>
    </source>
</evidence>
<evidence type="ECO:0000256" key="1">
    <source>
        <dbReference type="ARBA" id="ARBA00023002"/>
    </source>
</evidence>
<protein>
    <submittedName>
        <fullName evidence="3">Oxidoreductase</fullName>
    </submittedName>
</protein>